<evidence type="ECO:0000259" key="4">
    <source>
        <dbReference type="Pfam" id="PF13193"/>
    </source>
</evidence>
<gene>
    <name evidence="5" type="ORF">HNR30_007901</name>
</gene>
<name>A0A7W0CSS5_9ACTN</name>
<feature type="domain" description="AMP-dependent synthetase/ligase" evidence="3">
    <location>
        <begin position="11"/>
        <end position="106"/>
    </location>
</feature>
<dbReference type="Proteomes" id="UP000530928">
    <property type="component" value="Unassembled WGS sequence"/>
</dbReference>
<dbReference type="PANTHER" id="PTHR43201">
    <property type="entry name" value="ACYL-COA SYNTHETASE"/>
    <property type="match status" value="1"/>
</dbReference>
<dbReference type="AlphaFoldDB" id="A0A7W0CSS5"/>
<evidence type="ECO:0000313" key="5">
    <source>
        <dbReference type="EMBL" id="MBA2896510.1"/>
    </source>
</evidence>
<dbReference type="GO" id="GO:0031956">
    <property type="term" value="F:medium-chain fatty acid-CoA ligase activity"/>
    <property type="evidence" value="ECO:0007669"/>
    <property type="project" value="TreeGrafter"/>
</dbReference>
<comment type="caution">
    <text evidence="5">The sequence shown here is derived from an EMBL/GenBank/DDBJ whole genome shotgun (WGS) entry which is preliminary data.</text>
</comment>
<accession>A0A7W0CSS5</accession>
<feature type="domain" description="AMP-binding enzyme C-terminal" evidence="4">
    <location>
        <begin position="384"/>
        <end position="449"/>
    </location>
</feature>
<keyword evidence="2 5" id="KW-0436">Ligase</keyword>
<dbReference type="InterPro" id="IPR000873">
    <property type="entry name" value="AMP-dep_synth/lig_dom"/>
</dbReference>
<proteinExistence type="inferred from homology"/>
<protein>
    <submittedName>
        <fullName evidence="5">Bile acid-coenzyme A ligase</fullName>
    </submittedName>
</protein>
<evidence type="ECO:0000313" key="6">
    <source>
        <dbReference type="Proteomes" id="UP000530928"/>
    </source>
</evidence>
<dbReference type="RefSeq" id="WP_181615248.1">
    <property type="nucleotide sequence ID" value="NZ_BAABAM010000004.1"/>
</dbReference>
<dbReference type="Gene3D" id="3.30.300.30">
    <property type="match status" value="1"/>
</dbReference>
<dbReference type="Gene3D" id="3.40.50.12780">
    <property type="entry name" value="N-terminal domain of ligase-like"/>
    <property type="match status" value="1"/>
</dbReference>
<dbReference type="GO" id="GO:0006631">
    <property type="term" value="P:fatty acid metabolic process"/>
    <property type="evidence" value="ECO:0007669"/>
    <property type="project" value="TreeGrafter"/>
</dbReference>
<evidence type="ECO:0000256" key="1">
    <source>
        <dbReference type="ARBA" id="ARBA00006432"/>
    </source>
</evidence>
<comment type="similarity">
    <text evidence="1">Belongs to the ATP-dependent AMP-binding enzyme family.</text>
</comment>
<evidence type="ECO:0000256" key="2">
    <source>
        <dbReference type="ARBA" id="ARBA00022598"/>
    </source>
</evidence>
<sequence length="469" mass="50336">MGTPIAAELARIAGEGPDLPALTCGGVTLTRRRLERRANAFAWRLLEHGVGQGERVALVLPNSVEFVVALLAVWKAGGTPVPVAARLPESERAAILELAEPRVIVGEGGLLPGDEESGDVPPAVLPTPWKILASGGSTGRPKLIATAHEGVPEKVGVLGLAGAMQVGGAALVPAPLSHNGPFMALAAALTFGKHVVLMQRFDAAEALRLISEHRVDWIYFVPTMMHRIWRLPEEVRSAADISSVKSILHLAAPIAPWLKQAWIDWFGPERVWELYAGTEAQTATVISGHEWLAHRGSVGRVPEGAIEIRDPAGTVVGPGESGEVWMRVRSDAPTYHYIGASARREGEWESLGDLGHLDADGYLYLGDRQTDMILVGGSNVYPAEIEGALEEHPMVRSVAVIGLPDDDLGAVPHAIVQAAGPVTDDELRAHLSVRLAGYKLPRTFEYVTEPLRDEAGKVRRSALRKERVS</sequence>
<dbReference type="EMBL" id="JACDUR010000009">
    <property type="protein sequence ID" value="MBA2896510.1"/>
    <property type="molecule type" value="Genomic_DNA"/>
</dbReference>
<keyword evidence="6" id="KW-1185">Reference proteome</keyword>
<feature type="domain" description="AMP-dependent synthetase/ligase" evidence="3">
    <location>
        <begin position="134"/>
        <end position="335"/>
    </location>
</feature>
<dbReference type="Pfam" id="PF13193">
    <property type="entry name" value="AMP-binding_C"/>
    <property type="match status" value="1"/>
</dbReference>
<reference evidence="5 6" key="1">
    <citation type="submission" date="2020-07" db="EMBL/GenBank/DDBJ databases">
        <title>Genomic Encyclopedia of Type Strains, Phase IV (KMG-IV): sequencing the most valuable type-strain genomes for metagenomic binning, comparative biology and taxonomic classification.</title>
        <authorList>
            <person name="Goeker M."/>
        </authorList>
    </citation>
    <scope>NUCLEOTIDE SEQUENCE [LARGE SCALE GENOMIC DNA]</scope>
    <source>
        <strain evidence="5 6">DSM 45533</strain>
    </source>
</reference>
<dbReference type="InterPro" id="IPR042099">
    <property type="entry name" value="ANL_N_sf"/>
</dbReference>
<organism evidence="5 6">
    <name type="scientific">Nonomuraea soli</name>
    <dbReference type="NCBI Taxonomy" id="1032476"/>
    <lineage>
        <taxon>Bacteria</taxon>
        <taxon>Bacillati</taxon>
        <taxon>Actinomycetota</taxon>
        <taxon>Actinomycetes</taxon>
        <taxon>Streptosporangiales</taxon>
        <taxon>Streptosporangiaceae</taxon>
        <taxon>Nonomuraea</taxon>
    </lineage>
</organism>
<dbReference type="InterPro" id="IPR045851">
    <property type="entry name" value="AMP-bd_C_sf"/>
</dbReference>
<dbReference type="InterPro" id="IPR025110">
    <property type="entry name" value="AMP-bd_C"/>
</dbReference>
<dbReference type="PANTHER" id="PTHR43201:SF5">
    <property type="entry name" value="MEDIUM-CHAIN ACYL-COA LIGASE ACSF2, MITOCHONDRIAL"/>
    <property type="match status" value="1"/>
</dbReference>
<evidence type="ECO:0000259" key="3">
    <source>
        <dbReference type="Pfam" id="PF00501"/>
    </source>
</evidence>
<dbReference type="SUPFAM" id="SSF56801">
    <property type="entry name" value="Acetyl-CoA synthetase-like"/>
    <property type="match status" value="1"/>
</dbReference>
<dbReference type="Pfam" id="PF00501">
    <property type="entry name" value="AMP-binding"/>
    <property type="match status" value="2"/>
</dbReference>